<feature type="domain" description="Ig-like" evidence="4">
    <location>
        <begin position="3"/>
        <end position="86"/>
    </location>
</feature>
<sequence>MTPSQGLVQGTDGADVTEGYSFTFTCSISSHYPGGVFSLIYSDSNISDTKPAVNNSASFSFPVADYKHHGSYSCVYEVTLSSRKFTSNMTAVMSLSIKAPLVRFISLITAPLLLLVLLALVVVCLVHRRRRAQEIEALNKNQGQTQMIVIYAVNSEEEEQLYENFERKSTMMRQERSKCLTEEMCENENHYRCCEEGGNEENSERIYVTVEDIEAEEEGRFDLAAAREEATSSFRETYAHTSKVHPDDDLDIYGEEENIYQND</sequence>
<dbReference type="InterPro" id="IPR007110">
    <property type="entry name" value="Ig-like_dom"/>
</dbReference>
<keyword evidence="3" id="KW-1133">Transmembrane helix</keyword>
<dbReference type="OrthoDB" id="8921166at2759"/>
<dbReference type="SUPFAM" id="SSF48726">
    <property type="entry name" value="Immunoglobulin"/>
    <property type="match status" value="1"/>
</dbReference>
<protein>
    <submittedName>
        <fullName evidence="6">Uncharacterized protein LOC114439907</fullName>
    </submittedName>
</protein>
<keyword evidence="1" id="KW-0393">Immunoglobulin domain</keyword>
<feature type="transmembrane region" description="Helical" evidence="3">
    <location>
        <begin position="104"/>
        <end position="126"/>
    </location>
</feature>
<evidence type="ECO:0000256" key="3">
    <source>
        <dbReference type="SAM" id="Phobius"/>
    </source>
</evidence>
<keyword evidence="3" id="KW-0472">Membrane</keyword>
<dbReference type="PROSITE" id="PS50835">
    <property type="entry name" value="IG_LIKE"/>
    <property type="match status" value="1"/>
</dbReference>
<dbReference type="GeneID" id="114439907"/>
<dbReference type="InterPro" id="IPR036179">
    <property type="entry name" value="Ig-like_dom_sf"/>
</dbReference>
<evidence type="ECO:0000259" key="4">
    <source>
        <dbReference type="PROSITE" id="PS50835"/>
    </source>
</evidence>
<evidence type="ECO:0000313" key="5">
    <source>
        <dbReference type="Proteomes" id="UP000515145"/>
    </source>
</evidence>
<organism evidence="5 6">
    <name type="scientific">Parambassis ranga</name>
    <name type="common">Indian glassy fish</name>
    <dbReference type="NCBI Taxonomy" id="210632"/>
    <lineage>
        <taxon>Eukaryota</taxon>
        <taxon>Metazoa</taxon>
        <taxon>Chordata</taxon>
        <taxon>Craniata</taxon>
        <taxon>Vertebrata</taxon>
        <taxon>Euteleostomi</taxon>
        <taxon>Actinopterygii</taxon>
        <taxon>Neopterygii</taxon>
        <taxon>Teleostei</taxon>
        <taxon>Neoteleostei</taxon>
        <taxon>Acanthomorphata</taxon>
        <taxon>Ovalentaria</taxon>
        <taxon>Ambassidae</taxon>
        <taxon>Parambassis</taxon>
    </lineage>
</organism>
<feature type="compositionally biased region" description="Acidic residues" evidence="2">
    <location>
        <begin position="248"/>
        <end position="263"/>
    </location>
</feature>
<evidence type="ECO:0000256" key="1">
    <source>
        <dbReference type="ARBA" id="ARBA00023319"/>
    </source>
</evidence>
<dbReference type="AlphaFoldDB" id="A0A6P7IQU3"/>
<dbReference type="Gene3D" id="2.60.40.10">
    <property type="entry name" value="Immunoglobulins"/>
    <property type="match status" value="1"/>
</dbReference>
<dbReference type="Pfam" id="PF00047">
    <property type="entry name" value="ig"/>
    <property type="match status" value="1"/>
</dbReference>
<gene>
    <name evidence="6" type="primary">LOC114439907</name>
</gene>
<dbReference type="InterPro" id="IPR013151">
    <property type="entry name" value="Immunoglobulin_dom"/>
</dbReference>
<dbReference type="InterPro" id="IPR013783">
    <property type="entry name" value="Ig-like_fold"/>
</dbReference>
<dbReference type="RefSeq" id="XP_028267908.1">
    <property type="nucleotide sequence ID" value="XM_028412107.1"/>
</dbReference>
<feature type="region of interest" description="Disordered" evidence="2">
    <location>
        <begin position="237"/>
        <end position="263"/>
    </location>
</feature>
<accession>A0A6P7IQU3</accession>
<dbReference type="InParanoid" id="A0A6P7IQU3"/>
<reference evidence="6" key="1">
    <citation type="submission" date="2025-08" db="UniProtKB">
        <authorList>
            <consortium name="RefSeq"/>
        </authorList>
    </citation>
    <scope>IDENTIFICATION</scope>
</reference>
<keyword evidence="3" id="KW-0812">Transmembrane</keyword>
<proteinExistence type="predicted"/>
<keyword evidence="5" id="KW-1185">Reference proteome</keyword>
<dbReference type="Proteomes" id="UP000515145">
    <property type="component" value="Chromosome 8"/>
</dbReference>
<evidence type="ECO:0000313" key="6">
    <source>
        <dbReference type="RefSeq" id="XP_028267908.1"/>
    </source>
</evidence>
<name>A0A6P7IQU3_9TELE</name>
<evidence type="ECO:0000256" key="2">
    <source>
        <dbReference type="SAM" id="MobiDB-lite"/>
    </source>
</evidence>